<dbReference type="InterPro" id="IPR052337">
    <property type="entry name" value="SAT4-like"/>
</dbReference>
<name>A0AAE8SJQ9_9HYPO</name>
<dbReference type="Proteomes" id="UP001187734">
    <property type="component" value="Unassembled WGS sequence"/>
</dbReference>
<evidence type="ECO:0000256" key="6">
    <source>
        <dbReference type="SAM" id="MobiDB-lite"/>
    </source>
</evidence>
<feature type="transmembrane region" description="Helical" evidence="7">
    <location>
        <begin position="12"/>
        <end position="33"/>
    </location>
</feature>
<feature type="region of interest" description="Disordered" evidence="6">
    <location>
        <begin position="280"/>
        <end position="306"/>
    </location>
</feature>
<feature type="transmembrane region" description="Helical" evidence="7">
    <location>
        <begin position="45"/>
        <end position="66"/>
    </location>
</feature>
<evidence type="ECO:0000256" key="4">
    <source>
        <dbReference type="ARBA" id="ARBA00023136"/>
    </source>
</evidence>
<keyword evidence="10" id="KW-1185">Reference proteome</keyword>
<accession>A0AAE8SJQ9</accession>
<dbReference type="PANTHER" id="PTHR33048:SF96">
    <property type="entry name" value="INTEGRAL MEMBRANE PROTEIN"/>
    <property type="match status" value="1"/>
</dbReference>
<dbReference type="AlphaFoldDB" id="A0AAE8SJQ9"/>
<organism evidence="9 10">
    <name type="scientific">Fusarium torulosum</name>
    <dbReference type="NCBI Taxonomy" id="33205"/>
    <lineage>
        <taxon>Eukaryota</taxon>
        <taxon>Fungi</taxon>
        <taxon>Dikarya</taxon>
        <taxon>Ascomycota</taxon>
        <taxon>Pezizomycotina</taxon>
        <taxon>Sordariomycetes</taxon>
        <taxon>Hypocreomycetidae</taxon>
        <taxon>Hypocreales</taxon>
        <taxon>Nectriaceae</taxon>
        <taxon>Fusarium</taxon>
    </lineage>
</organism>
<feature type="transmembrane region" description="Helical" evidence="7">
    <location>
        <begin position="172"/>
        <end position="194"/>
    </location>
</feature>
<keyword evidence="2 7" id="KW-0812">Transmembrane</keyword>
<feature type="transmembrane region" description="Helical" evidence="7">
    <location>
        <begin position="93"/>
        <end position="112"/>
    </location>
</feature>
<evidence type="ECO:0000259" key="8">
    <source>
        <dbReference type="Pfam" id="PF20684"/>
    </source>
</evidence>
<comment type="caution">
    <text evidence="9">The sequence shown here is derived from an EMBL/GenBank/DDBJ whole genome shotgun (WGS) entry which is preliminary data.</text>
</comment>
<evidence type="ECO:0000313" key="9">
    <source>
        <dbReference type="EMBL" id="SPJ79521.1"/>
    </source>
</evidence>
<evidence type="ECO:0000256" key="3">
    <source>
        <dbReference type="ARBA" id="ARBA00022989"/>
    </source>
</evidence>
<protein>
    <submittedName>
        <fullName evidence="9">Related to integral membrane protein PTH11</fullName>
    </submittedName>
</protein>
<dbReference type="EMBL" id="ONZP01000270">
    <property type="protein sequence ID" value="SPJ79521.1"/>
    <property type="molecule type" value="Genomic_DNA"/>
</dbReference>
<sequence length="379" mass="42696">MTPAAETRGPELMAIMITFFTISLISCVLRFYVRCFMIRAFKSDDWFMVVAMMLYTLYASFSIYGITQGTGQHMEDLNLEQIHVAMMCWWLGYIWYCLTMMACKLSIGFFLLHVATSKLHRWTIYITMFCSTVSGILFFFISVFQCRPISFAWNKDQPGKCIHLDVTITLTIIYSITAVISDFILALLPGLIVWKLQLKKRTKYSLIPLLAMGCVASAAVVARFPYLDGYRKPDWLWHTVDVAIWSAIEQGLAITATSLATLRPLFKLAGFRLGLASQPTSFGASGHKSSSRTTGSGNHSGLPGRVSGPEAYVLPSISRLGAADRTKKVSNPRFLNEGEAGIRREIKWEVNLSTHFRSESEEELRLPDAWTNKPSSQWV</sequence>
<keyword evidence="3 7" id="KW-1133">Transmembrane helix</keyword>
<feature type="domain" description="Rhodopsin" evidence="8">
    <location>
        <begin position="29"/>
        <end position="267"/>
    </location>
</feature>
<dbReference type="PANTHER" id="PTHR33048">
    <property type="entry name" value="PTH11-LIKE INTEGRAL MEMBRANE PROTEIN (AFU_ORTHOLOGUE AFUA_5G11245)"/>
    <property type="match status" value="1"/>
</dbReference>
<dbReference type="GO" id="GO:0016020">
    <property type="term" value="C:membrane"/>
    <property type="evidence" value="ECO:0007669"/>
    <property type="project" value="UniProtKB-SubCell"/>
</dbReference>
<feature type="transmembrane region" description="Helical" evidence="7">
    <location>
        <begin position="206"/>
        <end position="226"/>
    </location>
</feature>
<proteinExistence type="inferred from homology"/>
<reference evidence="9" key="1">
    <citation type="submission" date="2018-03" db="EMBL/GenBank/DDBJ databases">
        <authorList>
            <person name="Guldener U."/>
        </authorList>
    </citation>
    <scope>NUCLEOTIDE SEQUENCE</scope>
</reference>
<gene>
    <name evidence="9" type="ORF">FTOL_07912</name>
</gene>
<comment type="subcellular location">
    <subcellularLocation>
        <location evidence="1">Membrane</location>
        <topology evidence="1">Multi-pass membrane protein</topology>
    </subcellularLocation>
</comment>
<evidence type="ECO:0000256" key="2">
    <source>
        <dbReference type="ARBA" id="ARBA00022692"/>
    </source>
</evidence>
<evidence type="ECO:0000256" key="7">
    <source>
        <dbReference type="SAM" id="Phobius"/>
    </source>
</evidence>
<evidence type="ECO:0000313" key="10">
    <source>
        <dbReference type="Proteomes" id="UP001187734"/>
    </source>
</evidence>
<evidence type="ECO:0000256" key="1">
    <source>
        <dbReference type="ARBA" id="ARBA00004141"/>
    </source>
</evidence>
<dbReference type="InterPro" id="IPR049326">
    <property type="entry name" value="Rhodopsin_dom_fungi"/>
</dbReference>
<keyword evidence="4 7" id="KW-0472">Membrane</keyword>
<comment type="similarity">
    <text evidence="5">Belongs to the SAT4 family.</text>
</comment>
<feature type="transmembrane region" description="Helical" evidence="7">
    <location>
        <begin position="124"/>
        <end position="144"/>
    </location>
</feature>
<dbReference type="Pfam" id="PF20684">
    <property type="entry name" value="Fung_rhodopsin"/>
    <property type="match status" value="1"/>
</dbReference>
<feature type="compositionally biased region" description="Polar residues" evidence="6">
    <location>
        <begin position="280"/>
        <end position="299"/>
    </location>
</feature>
<evidence type="ECO:0000256" key="5">
    <source>
        <dbReference type="ARBA" id="ARBA00038359"/>
    </source>
</evidence>